<accession>A0ABP7KK42</accession>
<proteinExistence type="predicted"/>
<feature type="transmembrane region" description="Helical" evidence="1">
    <location>
        <begin position="71"/>
        <end position="91"/>
    </location>
</feature>
<name>A0ABP7KK42_9ACTN</name>
<organism evidence="2 3">
    <name type="scientific">Streptomyces lannensis</name>
    <dbReference type="NCBI Taxonomy" id="766498"/>
    <lineage>
        <taxon>Bacteria</taxon>
        <taxon>Bacillati</taxon>
        <taxon>Actinomycetota</taxon>
        <taxon>Actinomycetes</taxon>
        <taxon>Kitasatosporales</taxon>
        <taxon>Streptomycetaceae</taxon>
        <taxon>Streptomyces</taxon>
    </lineage>
</organism>
<feature type="transmembrane region" description="Helical" evidence="1">
    <location>
        <begin position="46"/>
        <end position="65"/>
    </location>
</feature>
<reference evidence="3" key="1">
    <citation type="journal article" date="2019" name="Int. J. Syst. Evol. Microbiol.">
        <title>The Global Catalogue of Microorganisms (GCM) 10K type strain sequencing project: providing services to taxonomists for standard genome sequencing and annotation.</title>
        <authorList>
            <consortium name="The Broad Institute Genomics Platform"/>
            <consortium name="The Broad Institute Genome Sequencing Center for Infectious Disease"/>
            <person name="Wu L."/>
            <person name="Ma J."/>
        </authorList>
    </citation>
    <scope>NUCLEOTIDE SEQUENCE [LARGE SCALE GENOMIC DNA]</scope>
    <source>
        <strain evidence="3">JCM 16578</strain>
    </source>
</reference>
<keyword evidence="1" id="KW-0472">Membrane</keyword>
<protein>
    <recommendedName>
        <fullName evidence="4">Integral membrane protein</fullName>
    </recommendedName>
</protein>
<keyword evidence="1" id="KW-1133">Transmembrane helix</keyword>
<keyword evidence="1" id="KW-0812">Transmembrane</keyword>
<sequence>MPLVPGVPVSVVQVVDVVAVLDRAMAAALAVPVLVVAGVGDMAARLALVPVAAVLAVQMAVVRVVDVVPVRYGLVAAGRAVAVIVSGVFPVEGVHDARLRRVLCGDGSG</sequence>
<gene>
    <name evidence="2" type="ORF">GCM10022207_50110</name>
</gene>
<dbReference type="Proteomes" id="UP001501563">
    <property type="component" value="Unassembled WGS sequence"/>
</dbReference>
<evidence type="ECO:0000313" key="3">
    <source>
        <dbReference type="Proteomes" id="UP001501563"/>
    </source>
</evidence>
<evidence type="ECO:0000313" key="2">
    <source>
        <dbReference type="EMBL" id="GAA3877801.1"/>
    </source>
</evidence>
<evidence type="ECO:0000256" key="1">
    <source>
        <dbReference type="SAM" id="Phobius"/>
    </source>
</evidence>
<keyword evidence="3" id="KW-1185">Reference proteome</keyword>
<comment type="caution">
    <text evidence="2">The sequence shown here is derived from an EMBL/GenBank/DDBJ whole genome shotgun (WGS) entry which is preliminary data.</text>
</comment>
<feature type="transmembrane region" description="Helical" evidence="1">
    <location>
        <begin position="20"/>
        <end position="39"/>
    </location>
</feature>
<dbReference type="EMBL" id="BAAAZA010000014">
    <property type="protein sequence ID" value="GAA3877801.1"/>
    <property type="molecule type" value="Genomic_DNA"/>
</dbReference>
<evidence type="ECO:0008006" key="4">
    <source>
        <dbReference type="Google" id="ProtNLM"/>
    </source>
</evidence>